<evidence type="ECO:0000313" key="1">
    <source>
        <dbReference type="EMBL" id="KAH7302242.1"/>
    </source>
</evidence>
<dbReference type="AlphaFoldDB" id="A0A8T2S167"/>
<dbReference type="Proteomes" id="UP000825935">
    <property type="component" value="Chromosome 23"/>
</dbReference>
<keyword evidence="2" id="KW-1185">Reference proteome</keyword>
<organism evidence="1 2">
    <name type="scientific">Ceratopteris richardii</name>
    <name type="common">Triangle waterfern</name>
    <dbReference type="NCBI Taxonomy" id="49495"/>
    <lineage>
        <taxon>Eukaryota</taxon>
        <taxon>Viridiplantae</taxon>
        <taxon>Streptophyta</taxon>
        <taxon>Embryophyta</taxon>
        <taxon>Tracheophyta</taxon>
        <taxon>Polypodiopsida</taxon>
        <taxon>Polypodiidae</taxon>
        <taxon>Polypodiales</taxon>
        <taxon>Pteridineae</taxon>
        <taxon>Pteridaceae</taxon>
        <taxon>Parkerioideae</taxon>
        <taxon>Ceratopteris</taxon>
    </lineage>
</organism>
<dbReference type="EMBL" id="CM035428">
    <property type="protein sequence ID" value="KAH7302242.1"/>
    <property type="molecule type" value="Genomic_DNA"/>
</dbReference>
<dbReference type="SUPFAM" id="SSF56219">
    <property type="entry name" value="DNase I-like"/>
    <property type="match status" value="1"/>
</dbReference>
<dbReference type="InterPro" id="IPR036691">
    <property type="entry name" value="Endo/exonu/phosph_ase_sf"/>
</dbReference>
<sequence length="310" mass="35923">MWRDARILMCGDFNMVDADADCTTASSLISSQERMVWKEILDKLHCNDLWNFIGGHTIRFTFHSRSHKKAMSRLDRCYYSHIQNLDATSTMWIDATMLLSYHNPLLIDLRKPQWSSCIPDKLFRIPLRLNHSWLKTSMFKYHSWLKTSMFKSKVCNLIQYVLSLKISACMKWEVFVLDKGILRNGNSIAAFCTEHFRNLFAASYSSDEAWLSSVQELLAFTPRTLDSHMAAACEKSISEEEVFLALKLLKNGKAPGMDGITKEFVLAFWPFLKTLLREVSNEIWVEEKMPYSFKLGKVKLIPKLGIPKRI</sequence>
<name>A0A8T2S167_CERRI</name>
<dbReference type="OrthoDB" id="407509at2759"/>
<protein>
    <recommendedName>
        <fullName evidence="3">Endonuclease/exonuclease/phosphatase domain-containing protein</fullName>
    </recommendedName>
</protein>
<evidence type="ECO:0000313" key="2">
    <source>
        <dbReference type="Proteomes" id="UP000825935"/>
    </source>
</evidence>
<dbReference type="Gene3D" id="3.60.10.10">
    <property type="entry name" value="Endonuclease/exonuclease/phosphatase"/>
    <property type="match status" value="1"/>
</dbReference>
<reference evidence="1 2" key="1">
    <citation type="submission" date="2021-08" db="EMBL/GenBank/DDBJ databases">
        <title>WGS assembly of Ceratopteris richardii.</title>
        <authorList>
            <person name="Marchant D.B."/>
            <person name="Chen G."/>
            <person name="Jenkins J."/>
            <person name="Shu S."/>
            <person name="Leebens-Mack J."/>
            <person name="Grimwood J."/>
            <person name="Schmutz J."/>
            <person name="Soltis P."/>
            <person name="Soltis D."/>
            <person name="Chen Z.-H."/>
        </authorList>
    </citation>
    <scope>NUCLEOTIDE SEQUENCE [LARGE SCALE GENOMIC DNA]</scope>
    <source>
        <strain evidence="1">Whitten #5841</strain>
        <tissue evidence="1">Leaf</tissue>
    </source>
</reference>
<gene>
    <name evidence="1" type="ORF">KP509_23G062100</name>
</gene>
<proteinExistence type="predicted"/>
<evidence type="ECO:0008006" key="3">
    <source>
        <dbReference type="Google" id="ProtNLM"/>
    </source>
</evidence>
<comment type="caution">
    <text evidence="1">The sequence shown here is derived from an EMBL/GenBank/DDBJ whole genome shotgun (WGS) entry which is preliminary data.</text>
</comment>
<accession>A0A8T2S167</accession>